<dbReference type="GO" id="GO:0016491">
    <property type="term" value="F:oxidoreductase activity"/>
    <property type="evidence" value="ECO:0007669"/>
    <property type="project" value="InterPro"/>
</dbReference>
<reference evidence="3" key="1">
    <citation type="journal article" date="2012" name="Mol. Plant Microbe Interact.">
        <title>A highly conserved effector in Fusarium oxysporum is required for full virulence on Arabidopsis.</title>
        <authorList>
            <person name="Thatcher L.F."/>
            <person name="Gardiner D.M."/>
            <person name="Kazan K."/>
            <person name="Manners J."/>
        </authorList>
    </citation>
    <scope>NUCLEOTIDE SEQUENCE [LARGE SCALE GENOMIC DNA]</scope>
    <source>
        <strain evidence="3">Fo5176</strain>
    </source>
</reference>
<evidence type="ECO:0000313" key="3">
    <source>
        <dbReference type="Proteomes" id="UP000002489"/>
    </source>
</evidence>
<comment type="similarity">
    <text evidence="1">Belongs to the tpcK family.</text>
</comment>
<dbReference type="AlphaFoldDB" id="A0A0D2YAZ0"/>
<evidence type="ECO:0000313" key="2">
    <source>
        <dbReference type="EnsemblFungi" id="FOXG_13468P0"/>
    </source>
</evidence>
<dbReference type="VEuPathDB" id="FungiDB:FOXG_13468"/>
<accession>A0A0D2YAZ0</accession>
<dbReference type="Proteomes" id="UP000002489">
    <property type="component" value="Unassembled WGS sequence"/>
</dbReference>
<gene>
    <name evidence="2" type="primary">28954729</name>
</gene>
<protein>
    <submittedName>
        <fullName evidence="2">Uncharacterized protein</fullName>
    </submittedName>
</protein>
<dbReference type="SUPFAM" id="SSF54909">
    <property type="entry name" value="Dimeric alpha+beta barrel"/>
    <property type="match status" value="1"/>
</dbReference>
<dbReference type="Gene3D" id="3.30.70.100">
    <property type="match status" value="1"/>
</dbReference>
<sequence length="266" mass="29913">MSHIKQVVAIRRKPGLTRQEFFDYHFQVHGKLSQAPSPDITPSKYFQTHIQDAVYYHQEGQGVNANPWWAFSDDIVELYFQSEDHMKTIFGSQYVREHVAPDGINFSDFASALPVTVQERVVPLHESENAPSEDVDTLSVSPVAMYYLTVTGGETDDIITGFVNSLQKFAGSQVRTLVANTPVELSLNPDAYFGSNPNRPKFNLIFAIHLRGKESVADVRKAQKHFEAGHGAKINLPNSWIAFGQRGLVLNQDHNIQFDSSRQPKL</sequence>
<reference evidence="2" key="2">
    <citation type="submission" date="2025-08" db="UniProtKB">
        <authorList>
            <consortium name="EnsemblFungi"/>
        </authorList>
    </citation>
    <scope>IDENTIFICATION</scope>
    <source>
        <strain evidence="2">4287 / CBS 123668 / FGSC 9935 / NRRL 34936</strain>
    </source>
</reference>
<proteinExistence type="inferred from homology"/>
<dbReference type="EnsemblFungi" id="FOXG_13468T0">
    <property type="protein sequence ID" value="FOXG_13468P0"/>
    <property type="gene ID" value="FOXG_13468"/>
</dbReference>
<dbReference type="Pfam" id="PF07110">
    <property type="entry name" value="EthD"/>
    <property type="match status" value="1"/>
</dbReference>
<name>A0A0D2YAZ0_FUSOF</name>
<evidence type="ECO:0000256" key="1">
    <source>
        <dbReference type="ARBA" id="ARBA00005986"/>
    </source>
</evidence>
<dbReference type="InterPro" id="IPR009799">
    <property type="entry name" value="EthD_dom"/>
</dbReference>
<dbReference type="InterPro" id="IPR011008">
    <property type="entry name" value="Dimeric_a/b-barrel"/>
</dbReference>
<organism evidence="2 3">
    <name type="scientific">Fusarium oxysporum (strain Fo5176)</name>
    <name type="common">Fusarium vascular wilt</name>
    <dbReference type="NCBI Taxonomy" id="660025"/>
    <lineage>
        <taxon>Eukaryota</taxon>
        <taxon>Fungi</taxon>
        <taxon>Dikarya</taxon>
        <taxon>Ascomycota</taxon>
        <taxon>Pezizomycotina</taxon>
        <taxon>Sordariomycetes</taxon>
        <taxon>Hypocreomycetidae</taxon>
        <taxon>Hypocreales</taxon>
        <taxon>Nectriaceae</taxon>
        <taxon>Fusarium</taxon>
        <taxon>Fusarium oxysporum species complex</taxon>
    </lineage>
</organism>